<dbReference type="Pfam" id="PF18911">
    <property type="entry name" value="PKD_4"/>
    <property type="match status" value="1"/>
</dbReference>
<dbReference type="SUPFAM" id="SSF55797">
    <property type="entry name" value="PR-1-like"/>
    <property type="match status" value="1"/>
</dbReference>
<feature type="region of interest" description="Disordered" evidence="1">
    <location>
        <begin position="1"/>
        <end position="22"/>
    </location>
</feature>
<organism evidence="3 4">
    <name type="scientific">Deinococcus radiophilus</name>
    <dbReference type="NCBI Taxonomy" id="32062"/>
    <lineage>
        <taxon>Bacteria</taxon>
        <taxon>Thermotogati</taxon>
        <taxon>Deinococcota</taxon>
        <taxon>Deinococci</taxon>
        <taxon>Deinococcales</taxon>
        <taxon>Deinococcaceae</taxon>
        <taxon>Deinococcus</taxon>
    </lineage>
</organism>
<dbReference type="PROSITE" id="PS50093">
    <property type="entry name" value="PKD"/>
    <property type="match status" value="1"/>
</dbReference>
<dbReference type="InterPro" id="IPR013783">
    <property type="entry name" value="Ig-like_fold"/>
</dbReference>
<dbReference type="InterPro" id="IPR035940">
    <property type="entry name" value="CAP_sf"/>
</dbReference>
<dbReference type="Pfam" id="PF00188">
    <property type="entry name" value="CAP"/>
    <property type="match status" value="1"/>
</dbReference>
<evidence type="ECO:0000313" key="4">
    <source>
        <dbReference type="Proteomes" id="UP000277766"/>
    </source>
</evidence>
<dbReference type="EMBL" id="RXPE01000003">
    <property type="protein sequence ID" value="RTR29866.1"/>
    <property type="molecule type" value="Genomic_DNA"/>
</dbReference>
<gene>
    <name evidence="3" type="ORF">EJ104_02675</name>
</gene>
<dbReference type="Gene3D" id="2.60.40.10">
    <property type="entry name" value="Immunoglobulins"/>
    <property type="match status" value="1"/>
</dbReference>
<feature type="domain" description="PKD" evidence="2">
    <location>
        <begin position="94"/>
        <end position="133"/>
    </location>
</feature>
<dbReference type="InterPro" id="IPR022409">
    <property type="entry name" value="PKD/Chitinase_dom"/>
</dbReference>
<dbReference type="PANTHER" id="PTHR31157:SF1">
    <property type="entry name" value="SCP DOMAIN-CONTAINING PROTEIN"/>
    <property type="match status" value="1"/>
</dbReference>
<reference evidence="3 4" key="1">
    <citation type="submission" date="2018-12" db="EMBL/GenBank/DDBJ databases">
        <title>Deinococcus radiophilus ATCC 27603 genome sequencing and assembly.</title>
        <authorList>
            <person name="Maclea K.S."/>
            <person name="Maynard C.R."/>
        </authorList>
    </citation>
    <scope>NUCLEOTIDE SEQUENCE [LARGE SCALE GENOMIC DNA]</scope>
    <source>
        <strain evidence="3 4">ATCC 27603</strain>
    </source>
</reference>
<keyword evidence="4" id="KW-1185">Reference proteome</keyword>
<accession>A0A431W336</accession>
<evidence type="ECO:0000313" key="3">
    <source>
        <dbReference type="EMBL" id="RTR29866.1"/>
    </source>
</evidence>
<evidence type="ECO:0000259" key="2">
    <source>
        <dbReference type="PROSITE" id="PS50093"/>
    </source>
</evidence>
<comment type="caution">
    <text evidence="3">The sequence shown here is derived from an EMBL/GenBank/DDBJ whole genome shotgun (WGS) entry which is preliminary data.</text>
</comment>
<sequence>MTPNSRAHHLRRRHITQERRQGDLHRVERMRLTPVRRSSARPALTGAAQVLLGLWAATCLLTAPAQAQGQWGVTANADSQRLAPLDIEFRANVGTGISVVWDFGDGHTASGAAVQHTYYRPGHYLATMSFSQNGRLLGQGQLPIAVRSQGAERAGLVVLLGRGTVTLSDVGSVIYGPYQPRYSLDGQPLGTTTAALRAGTHTAAVQTGNQSRSVRFSVPSTPLMGSAAAEQQVLDAVNRLRTAGYNCATGRFDGRRLAPLRRNAALDRAALAHAIAMPTANFMDHVSQLDGSTPAQRIAAAGYPRANTAENLAAGQTSAAEAMEGWRTSPGHCASMLGDFSEIGLSYVQLPGSDLGHYWVQTFGKPVP</sequence>
<protein>
    <submittedName>
        <fullName evidence="3">PKD domain-containing protein</fullName>
    </submittedName>
</protein>
<dbReference type="CDD" id="cd05379">
    <property type="entry name" value="CAP_bacterial"/>
    <property type="match status" value="1"/>
</dbReference>
<dbReference type="InterPro" id="IPR000601">
    <property type="entry name" value="PKD_dom"/>
</dbReference>
<dbReference type="CDD" id="cd00146">
    <property type="entry name" value="PKD"/>
    <property type="match status" value="1"/>
</dbReference>
<dbReference type="SUPFAM" id="SSF49299">
    <property type="entry name" value="PKD domain"/>
    <property type="match status" value="1"/>
</dbReference>
<dbReference type="Gene3D" id="3.40.33.10">
    <property type="entry name" value="CAP"/>
    <property type="match status" value="1"/>
</dbReference>
<dbReference type="AlphaFoldDB" id="A0A431W336"/>
<name>A0A431W336_9DEIO</name>
<dbReference type="SMART" id="SM00089">
    <property type="entry name" value="PKD"/>
    <property type="match status" value="1"/>
</dbReference>
<proteinExistence type="predicted"/>
<dbReference type="OrthoDB" id="9783944at2"/>
<dbReference type="InterPro" id="IPR014044">
    <property type="entry name" value="CAP_dom"/>
</dbReference>
<dbReference type="PANTHER" id="PTHR31157">
    <property type="entry name" value="SCP DOMAIN-CONTAINING PROTEIN"/>
    <property type="match status" value="1"/>
</dbReference>
<dbReference type="InterPro" id="IPR035986">
    <property type="entry name" value="PKD_dom_sf"/>
</dbReference>
<dbReference type="Proteomes" id="UP000277766">
    <property type="component" value="Unassembled WGS sequence"/>
</dbReference>
<feature type="compositionally biased region" description="Basic residues" evidence="1">
    <location>
        <begin position="1"/>
        <end position="14"/>
    </location>
</feature>
<evidence type="ECO:0000256" key="1">
    <source>
        <dbReference type="SAM" id="MobiDB-lite"/>
    </source>
</evidence>